<dbReference type="OrthoDB" id="9757876at2"/>
<reference evidence="2 3" key="1">
    <citation type="submission" date="2016-12" db="EMBL/GenBank/DDBJ databases">
        <title>Study of bacterial adaptation to deep sea.</title>
        <authorList>
            <person name="Song J."/>
            <person name="Yoshizawa S."/>
            <person name="Kogure K."/>
        </authorList>
    </citation>
    <scope>NUCLEOTIDE SEQUENCE [LARGE SCALE GENOMIC DNA]</scope>
    <source>
        <strain evidence="2 3">SAORIC-165</strain>
    </source>
</reference>
<dbReference type="Gene3D" id="3.30.2090.10">
    <property type="entry name" value="Multidrug efflux transporter AcrB TolC docking domain, DN and DC subdomains"/>
    <property type="match status" value="2"/>
</dbReference>
<dbReference type="Gene3D" id="1.20.1640.10">
    <property type="entry name" value="Multidrug efflux transporter AcrB transmembrane domain"/>
    <property type="match status" value="3"/>
</dbReference>
<feature type="transmembrane region" description="Helical" evidence="1">
    <location>
        <begin position="1196"/>
        <end position="1219"/>
    </location>
</feature>
<sequence length="1309" mass="143961">MNKLIYFCLNQKLVVFILLTFVIGWGVRVAPFDWDTGDFPRDPVAVDAIPDLGDNQQIIFTEYMGRSPQDVEDQISYPLTVSLLGIPGVQEVRSYSMFGLSYVYLIFEEDVDYYWSRSRILEKLNSLPAGTLPDGVIPALGPDATGLGQVYQYFLEGQDPTGKPVPGWNPEELRSIQDWYVRYSLLGAEGVAEVASVGGFVKQYQVEVDPVKLQAWNVTLTEVADAVRKSNMETGARNLSINGVEYILRGTGYIKTLKDLEDAVVTVRDNTPITIAQVATVQLGPAARRGAIDVNGADAAGGIVVARFGANPLQTIKNAKAKAEEVSASLPIKAVVDWGKTDRGQVVDFAKKHNISPIFATEESADTNLNHEAWTHWANTHDMELWPSWFNTSKVTIVPFYDRSGLINETLNTLDEALHQQILVTIIVVVIMVLHLRSSILISAMLPLAVLLTFIGMKLFGVDANIVALSGIAIAIGTVVDVGIVLTENIIKHIKEAKPGSNSATVIYEAVTEVAGAVTTSVMTTVVSFLPVFTMTGEAGRLYKPLAYTKSFALIASIIVALTIIPPIAHFLLGILPRWFKRAENEGAGSKAKFGTRQIIITALLGIGAGIALEFSIILSLALLTLAAAFAFQSKIPDRFRKLGVLFLNVGTALIVGWMLAKNWMPLGLDASVTKNFIFVIVILGGLLVFFKLFELCYVSILRWCLNHKALFLSIPLIMLFAAACVWMGFGKVTSGFPDFAKKSELYQAVGKKFPGLGKEFRPALDEGSFLVMPTVSPHASIDEANEALRNLDAAIAAIPEVKQVVGKIGRAETALDPAPISMIETIVNYKSEFRTNDKGELLTFKINDQEGYVYDKRGDLIEDPDGKPFRQWRPEIKTVDDIWQEISKVSQAPGLTGAPKLQPIETRLIMLRTGMRAPMGIKVKAPTLQSLEDFGMQLERLMRESGIPGLDKSSINADRIVGKPYLEINPDREAAKRYGLNVVDMHNTIQTAIGGKIVTTTVEGRERYGVQVRYAREARDNIESIKKILIKTKEGAQVPLGQVVTIDYVRGPQVIKSEDTFLTGYVTFGSNPGFAEVDVVESIQAHLEKIEDEGKLKRAGGIRYEFAGNYQSALEFDKNMAVIMPLALLAIFLILYLENRSVLNTFIIFSGIGVAFSGGFLLLWLYGQPGFMDFTIFDHNLRELFQIKTINLSTAVWVGFIALFGIATDDGVVISTYLRQRFKKDNPQTIKEIRTTTVLAGKRRCRPCLMTTATTLLALLPVLTSTGRGADIMGPMAVPIFGGMMVVMITMFVVPVLFCTMQEVKRKL</sequence>
<keyword evidence="3" id="KW-1185">Reference proteome</keyword>
<dbReference type="GO" id="GO:0005886">
    <property type="term" value="C:plasma membrane"/>
    <property type="evidence" value="ECO:0007669"/>
    <property type="project" value="TreeGrafter"/>
</dbReference>
<dbReference type="SUPFAM" id="SSF82693">
    <property type="entry name" value="Multidrug efflux transporter AcrB pore domain, PN1, PN2, PC1 and PC2 subdomains"/>
    <property type="match status" value="2"/>
</dbReference>
<evidence type="ECO:0000313" key="3">
    <source>
        <dbReference type="Proteomes" id="UP000239907"/>
    </source>
</evidence>
<dbReference type="EMBL" id="MQWA01000001">
    <property type="protein sequence ID" value="PQJ30343.1"/>
    <property type="molecule type" value="Genomic_DNA"/>
</dbReference>
<keyword evidence="1" id="KW-1133">Transmembrane helix</keyword>
<dbReference type="GO" id="GO:0042910">
    <property type="term" value="F:xenobiotic transmembrane transporter activity"/>
    <property type="evidence" value="ECO:0007669"/>
    <property type="project" value="TreeGrafter"/>
</dbReference>
<keyword evidence="1" id="KW-0812">Transmembrane</keyword>
<proteinExistence type="predicted"/>
<dbReference type="InterPro" id="IPR001036">
    <property type="entry name" value="Acrflvin-R"/>
</dbReference>
<feature type="transmembrane region" description="Helical" evidence="1">
    <location>
        <begin position="1121"/>
        <end position="1138"/>
    </location>
</feature>
<evidence type="ECO:0000256" key="1">
    <source>
        <dbReference type="SAM" id="Phobius"/>
    </source>
</evidence>
<comment type="caution">
    <text evidence="2">The sequence shown here is derived from an EMBL/GenBank/DDBJ whole genome shotgun (WGS) entry which is preliminary data.</text>
</comment>
<dbReference type="Gene3D" id="3.30.70.1320">
    <property type="entry name" value="Multidrug efflux transporter AcrB pore domain like"/>
    <property type="match status" value="2"/>
</dbReference>
<accession>A0A2S7U7Y3</accession>
<dbReference type="SUPFAM" id="SSF82714">
    <property type="entry name" value="Multidrug efflux transporter AcrB TolC docking domain, DN and DC subdomains"/>
    <property type="match status" value="2"/>
</dbReference>
<dbReference type="Pfam" id="PF00873">
    <property type="entry name" value="ACR_tran"/>
    <property type="match status" value="4"/>
</dbReference>
<feature type="transmembrane region" description="Helical" evidence="1">
    <location>
        <begin position="677"/>
        <end position="698"/>
    </location>
</feature>
<name>A0A2S7U7Y3_9BACT</name>
<dbReference type="PANTHER" id="PTHR32063">
    <property type="match status" value="1"/>
</dbReference>
<dbReference type="PANTHER" id="PTHR32063:SF19">
    <property type="entry name" value="CATION EFFLUX SYSTEM PROTEIN CUSA"/>
    <property type="match status" value="1"/>
</dbReference>
<dbReference type="InterPro" id="IPR027463">
    <property type="entry name" value="AcrB_DN_DC_subdom"/>
</dbReference>
<feature type="transmembrane region" description="Helical" evidence="1">
    <location>
        <begin position="441"/>
        <end position="460"/>
    </location>
</feature>
<feature type="transmembrane region" description="Helical" evidence="1">
    <location>
        <begin position="710"/>
        <end position="730"/>
    </location>
</feature>
<gene>
    <name evidence="2" type="ORF">BSZ32_11550</name>
</gene>
<feature type="transmembrane region" description="Helical" evidence="1">
    <location>
        <begin position="1147"/>
        <end position="1167"/>
    </location>
</feature>
<feature type="transmembrane region" description="Helical" evidence="1">
    <location>
        <begin position="644"/>
        <end position="665"/>
    </location>
</feature>
<dbReference type="Gene3D" id="3.30.70.1440">
    <property type="entry name" value="Multidrug efflux transporter AcrB pore domain"/>
    <property type="match status" value="1"/>
</dbReference>
<dbReference type="SUPFAM" id="SSF82866">
    <property type="entry name" value="Multidrug efflux transporter AcrB transmembrane domain"/>
    <property type="match status" value="2"/>
</dbReference>
<keyword evidence="1" id="KW-0472">Membrane</keyword>
<feature type="transmembrane region" description="Helical" evidence="1">
    <location>
        <begin position="466"/>
        <end position="486"/>
    </location>
</feature>
<dbReference type="RefSeq" id="WP_105043556.1">
    <property type="nucleotide sequence ID" value="NZ_MQWA01000001.1"/>
</dbReference>
<evidence type="ECO:0000313" key="2">
    <source>
        <dbReference type="EMBL" id="PQJ30343.1"/>
    </source>
</evidence>
<feature type="transmembrane region" description="Helical" evidence="1">
    <location>
        <begin position="551"/>
        <end position="579"/>
    </location>
</feature>
<feature type="transmembrane region" description="Helical" evidence="1">
    <location>
        <begin position="1277"/>
        <end position="1299"/>
    </location>
</feature>
<dbReference type="Gene3D" id="3.30.70.1430">
    <property type="entry name" value="Multidrug efflux transporter AcrB pore domain"/>
    <property type="match status" value="2"/>
</dbReference>
<organism evidence="2 3">
    <name type="scientific">Rubritalea profundi</name>
    <dbReference type="NCBI Taxonomy" id="1658618"/>
    <lineage>
        <taxon>Bacteria</taxon>
        <taxon>Pseudomonadati</taxon>
        <taxon>Verrucomicrobiota</taxon>
        <taxon>Verrucomicrobiia</taxon>
        <taxon>Verrucomicrobiales</taxon>
        <taxon>Rubritaleaceae</taxon>
        <taxon>Rubritalea</taxon>
    </lineage>
</organism>
<feature type="transmembrane region" description="Helical" evidence="1">
    <location>
        <begin position="599"/>
        <end position="632"/>
    </location>
</feature>
<dbReference type="Proteomes" id="UP000239907">
    <property type="component" value="Unassembled WGS sequence"/>
</dbReference>
<protein>
    <submittedName>
        <fullName evidence="2">Acriflavine resistance protein B</fullName>
    </submittedName>
</protein>
<feature type="transmembrane region" description="Helical" evidence="1">
    <location>
        <begin position="1248"/>
        <end position="1265"/>
    </location>
</feature>